<organism evidence="7 8">
    <name type="scientific">Azospirillum doebereinerae</name>
    <dbReference type="NCBI Taxonomy" id="92933"/>
    <lineage>
        <taxon>Bacteria</taxon>
        <taxon>Pseudomonadati</taxon>
        <taxon>Pseudomonadota</taxon>
        <taxon>Alphaproteobacteria</taxon>
        <taxon>Rhodospirillales</taxon>
        <taxon>Azospirillaceae</taxon>
        <taxon>Azospirillum</taxon>
    </lineage>
</organism>
<comment type="similarity">
    <text evidence="2">Belongs to the VgrG protein family.</text>
</comment>
<feature type="compositionally biased region" description="Polar residues" evidence="4">
    <location>
        <begin position="468"/>
        <end position="482"/>
    </location>
</feature>
<evidence type="ECO:0000256" key="3">
    <source>
        <dbReference type="ARBA" id="ARBA00022525"/>
    </source>
</evidence>
<dbReference type="InterPro" id="IPR050708">
    <property type="entry name" value="T6SS_VgrG/RHS"/>
</dbReference>
<dbReference type="AlphaFoldDB" id="A0A3S1CJQ5"/>
<dbReference type="InterPro" id="IPR006531">
    <property type="entry name" value="Gp5/Vgr_OB"/>
</dbReference>
<dbReference type="PANTHER" id="PTHR32305:SF15">
    <property type="entry name" value="PROTEIN RHSA-RELATED"/>
    <property type="match status" value="1"/>
</dbReference>
<dbReference type="NCBIfam" id="TIGR01646">
    <property type="entry name" value="vgr_GE"/>
    <property type="match status" value="1"/>
</dbReference>
<evidence type="ECO:0000313" key="7">
    <source>
        <dbReference type="EMBL" id="RUQ75862.1"/>
    </source>
</evidence>
<reference evidence="7 8" key="1">
    <citation type="submission" date="2018-12" db="EMBL/GenBank/DDBJ databases">
        <authorList>
            <person name="Yang Y."/>
        </authorList>
    </citation>
    <scope>NUCLEOTIDE SEQUENCE [LARGE SCALE GENOMIC DNA]</scope>
    <source>
        <strain evidence="7 8">GSF71</strain>
    </source>
</reference>
<proteinExistence type="inferred from homology"/>
<evidence type="ECO:0000256" key="2">
    <source>
        <dbReference type="ARBA" id="ARBA00005558"/>
    </source>
</evidence>
<keyword evidence="3" id="KW-0964">Secreted</keyword>
<evidence type="ECO:0000259" key="6">
    <source>
        <dbReference type="Pfam" id="PF22178"/>
    </source>
</evidence>
<dbReference type="Gene3D" id="2.40.50.230">
    <property type="entry name" value="Gp5 N-terminal domain"/>
    <property type="match status" value="1"/>
</dbReference>
<dbReference type="Pfam" id="PF05954">
    <property type="entry name" value="Phage_GPD"/>
    <property type="match status" value="1"/>
</dbReference>
<accession>A0A3S1CJQ5</accession>
<dbReference type="Gene3D" id="2.30.110.50">
    <property type="match status" value="1"/>
</dbReference>
<dbReference type="Pfam" id="PF04717">
    <property type="entry name" value="Phage_base_V"/>
    <property type="match status" value="1"/>
</dbReference>
<dbReference type="NCBIfam" id="TIGR03361">
    <property type="entry name" value="VI_Rhs_Vgr"/>
    <property type="match status" value="1"/>
</dbReference>
<dbReference type="SUPFAM" id="SSF69349">
    <property type="entry name" value="Phage fibre proteins"/>
    <property type="match status" value="1"/>
</dbReference>
<protein>
    <submittedName>
        <fullName evidence="7">Type VI secretion system tip protein VgrG</fullName>
    </submittedName>
</protein>
<name>A0A3S1CJQ5_9PROT</name>
<dbReference type="InterPro" id="IPR006533">
    <property type="entry name" value="T6SS_Vgr_RhsGE"/>
</dbReference>
<dbReference type="SUPFAM" id="SSF69279">
    <property type="entry name" value="Phage tail proteins"/>
    <property type="match status" value="2"/>
</dbReference>
<gene>
    <name evidence="7" type="primary">tssI</name>
    <name evidence="7" type="ORF">EJ913_01750</name>
</gene>
<dbReference type="SUPFAM" id="SSF69255">
    <property type="entry name" value="gp5 N-terminal domain-like"/>
    <property type="match status" value="1"/>
</dbReference>
<dbReference type="InterPro" id="IPR017847">
    <property type="entry name" value="T6SS_RhsGE_Vgr_subset"/>
</dbReference>
<feature type="domain" description="Gp5/Type VI secretion system Vgr C-terminal trimerisation" evidence="6">
    <location>
        <begin position="473"/>
        <end position="586"/>
    </location>
</feature>
<evidence type="ECO:0000256" key="4">
    <source>
        <dbReference type="SAM" id="MobiDB-lite"/>
    </source>
</evidence>
<evidence type="ECO:0000313" key="8">
    <source>
        <dbReference type="Proteomes" id="UP000280346"/>
    </source>
</evidence>
<dbReference type="OrthoDB" id="9762420at2"/>
<sequence length="706" mass="76284">MSDVPTISQAGRLLSLASPLGTDVLIPVAVEGEEGLSSLFHYTISLISSDVAIAPGDILGKSLTLSIARKGGEPRIINGIVKTFAAGPMALRGYRRYTAEIVPTLWLTTLRSDCQVFQDKSVVQIVDAVLADSGVTEVKKQGLSGTHNPRPVCVQYRETHFDFIARLLQDEGIYFYFQHEAGKHTLVLSDSAAGYTDCLDKDVIHAAATQANTLLIDGWSHGQSYETGKWTLKDYNFETPSTDLTATTTTVLSVAAFKSHERFDYPGGYTLKADGTALSRLRMEETETGYDRVEGSGTYRGFLAGGKIEMTSHAVASEIGQGYVLTSVALSAQDESHLGNSGAAPQFSNRFTAIPDSVVFRPPPVPRPRTHGPDTATVVGPSGEEIYCDKYGRVRVQFHWDRKGANDETSFVWIRVAQTMAGKNWGTIFTPRVGMEVVVDYLGGDPDRPLITGCVYNAENMPPYTLPDNKTQSGMKTRSSKGGSAETFNELRFEDKKDAEEIYVHAQKDFKRMVENDDSLQVDHDQTITVKNDRTETVSEGNEKVTITKGNRTVTVSEGNDTHEVTKGNQSLTVGEGNRTVTVSKGNDTHTVSKGNRAATVSQGNETLTVSQGNVTQDVKQGDYSLKLGMGDASIKCTAGSVKIEAGTAIELKVGANSLKIDQMGVTIKGSMVKLTGDMQVQIKGAMTQVNGDAMVQIKGGVVTIN</sequence>
<dbReference type="Pfam" id="PF22178">
    <property type="entry name" value="Gp5_trimer_C"/>
    <property type="match status" value="1"/>
</dbReference>
<evidence type="ECO:0000256" key="1">
    <source>
        <dbReference type="ARBA" id="ARBA00004613"/>
    </source>
</evidence>
<dbReference type="EMBL" id="RZIJ01000001">
    <property type="protein sequence ID" value="RUQ75862.1"/>
    <property type="molecule type" value="Genomic_DNA"/>
</dbReference>
<dbReference type="InterPro" id="IPR037026">
    <property type="entry name" value="Vgr_OB-fold_dom_sf"/>
</dbReference>
<dbReference type="Gene3D" id="4.10.220.110">
    <property type="match status" value="1"/>
</dbReference>
<feature type="domain" description="Gp5/Type VI secretion system Vgr protein OB-fold" evidence="5">
    <location>
        <begin position="389"/>
        <end position="456"/>
    </location>
</feature>
<dbReference type="InterPro" id="IPR054030">
    <property type="entry name" value="Gp5_Vgr_C"/>
</dbReference>
<comment type="subcellular location">
    <subcellularLocation>
        <location evidence="1">Secreted</location>
    </subcellularLocation>
</comment>
<feature type="region of interest" description="Disordered" evidence="4">
    <location>
        <begin position="465"/>
        <end position="486"/>
    </location>
</feature>
<dbReference type="GO" id="GO:0005576">
    <property type="term" value="C:extracellular region"/>
    <property type="evidence" value="ECO:0007669"/>
    <property type="project" value="UniProtKB-SubCell"/>
</dbReference>
<keyword evidence="8" id="KW-1185">Reference proteome</keyword>
<evidence type="ECO:0000259" key="5">
    <source>
        <dbReference type="Pfam" id="PF04717"/>
    </source>
</evidence>
<comment type="caution">
    <text evidence="7">The sequence shown here is derived from an EMBL/GenBank/DDBJ whole genome shotgun (WGS) entry which is preliminary data.</text>
</comment>
<dbReference type="PANTHER" id="PTHR32305">
    <property type="match status" value="1"/>
</dbReference>
<dbReference type="Proteomes" id="UP000280346">
    <property type="component" value="Unassembled WGS sequence"/>
</dbReference>
<dbReference type="Gene3D" id="3.55.50.10">
    <property type="entry name" value="Baseplate protein-like domains"/>
    <property type="match status" value="1"/>
</dbReference>
<dbReference type="RefSeq" id="WP_126994234.1">
    <property type="nucleotide sequence ID" value="NZ_JBNPXW010000001.1"/>
</dbReference>